<evidence type="ECO:0000313" key="2">
    <source>
        <dbReference type="Proteomes" id="UP000325273"/>
    </source>
</evidence>
<dbReference type="EMBL" id="VTUZ01000029">
    <property type="protein sequence ID" value="KAA1004239.1"/>
    <property type="molecule type" value="Genomic_DNA"/>
</dbReference>
<accession>A0A5B0GQ47</accession>
<gene>
    <name evidence="1" type="ORF">FVF58_33305</name>
</gene>
<evidence type="ECO:0008006" key="3">
    <source>
        <dbReference type="Google" id="ProtNLM"/>
    </source>
</evidence>
<dbReference type="Proteomes" id="UP000325273">
    <property type="component" value="Unassembled WGS sequence"/>
</dbReference>
<comment type="caution">
    <text evidence="1">The sequence shown here is derived from an EMBL/GenBank/DDBJ whole genome shotgun (WGS) entry which is preliminary data.</text>
</comment>
<sequence>MVNAFSFACSACGKCCNSPPAMTLAELFRHRDLFIGYIAIGRMPRKRTGERLRVGPYESVLDAADVAAFDTLADTLLYRVGDTFSITAQGYDYPSVARCPALEDDGRCAIHLHGKPLTCEVVPLDPLVPDTLQHLVLAARNQSAAYLGADCIHEGERDGAALLVRQGRVVDANAKDALERRRKALAKEREVWGQAVFEALRKELFDSPAALARIPAGGFRTISIVPALLTIVAASARCRQLCVDYIDSQIALIDRCIAHALLRRRLDDRPITHELRGFGDAYRRAKAVLAVPLAAATGSAAGSTPCAVEAYLSGAICL</sequence>
<proteinExistence type="predicted"/>
<organism evidence="1 2">
    <name type="scientific">Paraburkholderia panacisoli</name>
    <dbReference type="NCBI Taxonomy" id="2603818"/>
    <lineage>
        <taxon>Bacteria</taxon>
        <taxon>Pseudomonadati</taxon>
        <taxon>Pseudomonadota</taxon>
        <taxon>Betaproteobacteria</taxon>
        <taxon>Burkholderiales</taxon>
        <taxon>Burkholderiaceae</taxon>
        <taxon>Paraburkholderia</taxon>
    </lineage>
</organism>
<dbReference type="AlphaFoldDB" id="A0A5B0GQ47"/>
<protein>
    <recommendedName>
        <fullName evidence="3">Flagellin N-methylase</fullName>
    </recommendedName>
</protein>
<dbReference type="RefSeq" id="WP_149673998.1">
    <property type="nucleotide sequence ID" value="NZ_VTUZ01000029.1"/>
</dbReference>
<name>A0A5B0GQ47_9BURK</name>
<reference evidence="1 2" key="1">
    <citation type="submission" date="2019-08" db="EMBL/GenBank/DDBJ databases">
        <title>Paraburkholderia sp. DCY113.</title>
        <authorList>
            <person name="Kang J."/>
        </authorList>
    </citation>
    <scope>NUCLEOTIDE SEQUENCE [LARGE SCALE GENOMIC DNA]</scope>
    <source>
        <strain evidence="1 2">DCY113</strain>
    </source>
</reference>
<evidence type="ECO:0000313" key="1">
    <source>
        <dbReference type="EMBL" id="KAA1004239.1"/>
    </source>
</evidence>
<keyword evidence="2" id="KW-1185">Reference proteome</keyword>